<dbReference type="Gene3D" id="1.10.630.10">
    <property type="entry name" value="Cytochrome P450"/>
    <property type="match status" value="1"/>
</dbReference>
<dbReference type="EMBL" id="VJMJ01000326">
    <property type="protein sequence ID" value="KAF0722700.1"/>
    <property type="molecule type" value="Genomic_DNA"/>
</dbReference>
<evidence type="ECO:0000256" key="5">
    <source>
        <dbReference type="SAM" id="Phobius"/>
    </source>
</evidence>
<keyword evidence="4" id="KW-0503">Monooxygenase</keyword>
<keyword evidence="5" id="KW-0472">Membrane</keyword>
<dbReference type="PROSITE" id="PS00086">
    <property type="entry name" value="CYTOCHROME_P450"/>
    <property type="match status" value="1"/>
</dbReference>
<protein>
    <recommendedName>
        <fullName evidence="8">Cytochrome P450</fullName>
    </recommendedName>
</protein>
<dbReference type="InterPro" id="IPR050121">
    <property type="entry name" value="Cytochrome_P450_monoxygenase"/>
</dbReference>
<keyword evidence="4" id="KW-0560">Oxidoreductase</keyword>
<dbReference type="InterPro" id="IPR002401">
    <property type="entry name" value="Cyt_P450_E_grp-I"/>
</dbReference>
<dbReference type="PANTHER" id="PTHR24305:SF166">
    <property type="entry name" value="CYTOCHROME P450 12A4, MITOCHONDRIAL-RELATED"/>
    <property type="match status" value="1"/>
</dbReference>
<reference evidence="6 7" key="1">
    <citation type="submission" date="2019-07" db="EMBL/GenBank/DDBJ databases">
        <title>Genomics analysis of Aphanomyces spp. identifies a new class of oomycete effector associated with host adaptation.</title>
        <authorList>
            <person name="Gaulin E."/>
        </authorList>
    </citation>
    <scope>NUCLEOTIDE SEQUENCE [LARGE SCALE GENOMIC DNA]</scope>
    <source>
        <strain evidence="6 7">ATCC 201684</strain>
    </source>
</reference>
<evidence type="ECO:0000313" key="6">
    <source>
        <dbReference type="EMBL" id="KAF0722700.1"/>
    </source>
</evidence>
<feature type="binding site" description="axial binding residue" evidence="3">
    <location>
        <position position="467"/>
    </location>
    <ligand>
        <name>heme</name>
        <dbReference type="ChEBI" id="CHEBI:30413"/>
    </ligand>
    <ligandPart>
        <name>Fe</name>
        <dbReference type="ChEBI" id="CHEBI:18248"/>
    </ligandPart>
</feature>
<keyword evidence="3 4" id="KW-0479">Metal-binding</keyword>
<keyword evidence="7" id="KW-1185">Reference proteome</keyword>
<dbReference type="GO" id="GO:0004497">
    <property type="term" value="F:monooxygenase activity"/>
    <property type="evidence" value="ECO:0007669"/>
    <property type="project" value="UniProtKB-KW"/>
</dbReference>
<dbReference type="Proteomes" id="UP000481153">
    <property type="component" value="Unassembled WGS sequence"/>
</dbReference>
<evidence type="ECO:0000256" key="4">
    <source>
        <dbReference type="RuleBase" id="RU000461"/>
    </source>
</evidence>
<evidence type="ECO:0000256" key="1">
    <source>
        <dbReference type="ARBA" id="ARBA00001971"/>
    </source>
</evidence>
<dbReference type="SUPFAM" id="SSF48264">
    <property type="entry name" value="Cytochrome P450"/>
    <property type="match status" value="1"/>
</dbReference>
<dbReference type="InterPro" id="IPR001128">
    <property type="entry name" value="Cyt_P450"/>
</dbReference>
<evidence type="ECO:0000256" key="3">
    <source>
        <dbReference type="PIRSR" id="PIRSR602401-1"/>
    </source>
</evidence>
<accession>A0A6G0W8Z9</accession>
<keyword evidence="5" id="KW-0812">Transmembrane</keyword>
<evidence type="ECO:0000313" key="7">
    <source>
        <dbReference type="Proteomes" id="UP000481153"/>
    </source>
</evidence>
<keyword evidence="5" id="KW-1133">Transmembrane helix</keyword>
<keyword evidence="3 4" id="KW-0408">Iron</keyword>
<evidence type="ECO:0008006" key="8">
    <source>
        <dbReference type="Google" id="ProtNLM"/>
    </source>
</evidence>
<comment type="caution">
    <text evidence="6">The sequence shown here is derived from an EMBL/GenBank/DDBJ whole genome shotgun (WGS) entry which is preliminary data.</text>
</comment>
<dbReference type="AlphaFoldDB" id="A0A6G0W8Z9"/>
<sequence length="533" mass="59661">MDLIDFGANPLVLALLCLVALVAVLFLYLFVITPALNPLRVLPGPQPSHWLFGSLAEILGMQWSAGHYPEPQLSWVKQYGGVFRFRALLEQRLFVTDPEALKHIFTTNGENYPRGEAIRAFLRDVIGGDGLLSTEGETHHHQRKMLLPHFGFGKIKDFVDVFATHANELCKQLQPFADDPNVSVDMFNYFTKMTLDVIGISAFGFHFNALREESSHVMEALHLLLTPPSVPYILGANLIPTFRQWPLPRLVNERQAKKMLYETVDDVIAAKLKSTRDVHRPVDLVDLMLDENAHVEHQVTAEEARTHVMTFMLAGHETTSTTLAWIFTLFAQHPHAESMARQEARAVTAADGVIGWKSLGELKYITACIQETLRLFPTVSTLASRVAEHDDSLPTSDGKQIFVPKGTVVAFSTAAMHRNSKYWSQPQVYLPDRFIEGTAAFAADRALRQGQGMTYFYMPFSAGAKNCIGMRFAMAELQVIVANLLLHYSFRLTENANVHPKMIGLSIKPVKLDMTIHSVCSNESRVCSRSDIA</sequence>
<dbReference type="Pfam" id="PF00067">
    <property type="entry name" value="p450"/>
    <property type="match status" value="1"/>
</dbReference>
<dbReference type="VEuPathDB" id="FungiDB:AeMF1_015678"/>
<gene>
    <name evidence="6" type="ORF">Ae201684_018182</name>
</gene>
<dbReference type="PRINTS" id="PR00463">
    <property type="entry name" value="EP450I"/>
</dbReference>
<keyword evidence="3 4" id="KW-0349">Heme</keyword>
<dbReference type="InterPro" id="IPR036396">
    <property type="entry name" value="Cyt_P450_sf"/>
</dbReference>
<comment type="similarity">
    <text evidence="2 4">Belongs to the cytochrome P450 family.</text>
</comment>
<feature type="transmembrane region" description="Helical" evidence="5">
    <location>
        <begin position="12"/>
        <end position="31"/>
    </location>
</feature>
<organism evidence="6 7">
    <name type="scientific">Aphanomyces euteiches</name>
    <dbReference type="NCBI Taxonomy" id="100861"/>
    <lineage>
        <taxon>Eukaryota</taxon>
        <taxon>Sar</taxon>
        <taxon>Stramenopiles</taxon>
        <taxon>Oomycota</taxon>
        <taxon>Saprolegniomycetes</taxon>
        <taxon>Saprolegniales</taxon>
        <taxon>Verrucalvaceae</taxon>
        <taxon>Aphanomyces</taxon>
    </lineage>
</organism>
<dbReference type="InterPro" id="IPR017972">
    <property type="entry name" value="Cyt_P450_CS"/>
</dbReference>
<dbReference type="GO" id="GO:0016705">
    <property type="term" value="F:oxidoreductase activity, acting on paired donors, with incorporation or reduction of molecular oxygen"/>
    <property type="evidence" value="ECO:0007669"/>
    <property type="project" value="InterPro"/>
</dbReference>
<proteinExistence type="inferred from homology"/>
<dbReference type="PRINTS" id="PR00385">
    <property type="entry name" value="P450"/>
</dbReference>
<dbReference type="GO" id="GO:0020037">
    <property type="term" value="F:heme binding"/>
    <property type="evidence" value="ECO:0007669"/>
    <property type="project" value="InterPro"/>
</dbReference>
<dbReference type="PANTHER" id="PTHR24305">
    <property type="entry name" value="CYTOCHROME P450"/>
    <property type="match status" value="1"/>
</dbReference>
<comment type="cofactor">
    <cofactor evidence="1 3">
        <name>heme</name>
        <dbReference type="ChEBI" id="CHEBI:30413"/>
    </cofactor>
</comment>
<dbReference type="GO" id="GO:0005506">
    <property type="term" value="F:iron ion binding"/>
    <property type="evidence" value="ECO:0007669"/>
    <property type="project" value="InterPro"/>
</dbReference>
<evidence type="ECO:0000256" key="2">
    <source>
        <dbReference type="ARBA" id="ARBA00010617"/>
    </source>
</evidence>
<name>A0A6G0W8Z9_9STRA</name>